<name>A0A803NYM4_CANSA</name>
<proteinExistence type="predicted"/>
<dbReference type="Proteomes" id="UP000596661">
    <property type="component" value="Chromosome 2"/>
</dbReference>
<evidence type="ECO:0000313" key="1">
    <source>
        <dbReference type="EnsemblPlants" id="cds.evm.model.02.2755"/>
    </source>
</evidence>
<dbReference type="AlphaFoldDB" id="A0A803NYM4"/>
<accession>A0A803NYM4</accession>
<evidence type="ECO:0000313" key="2">
    <source>
        <dbReference type="Proteomes" id="UP000596661"/>
    </source>
</evidence>
<dbReference type="EMBL" id="UZAU01000235">
    <property type="status" value="NOT_ANNOTATED_CDS"/>
    <property type="molecule type" value="Genomic_DNA"/>
</dbReference>
<sequence length="91" mass="9959">MVREFVVDRRPSNSPCHHTVVQLVAFPIGTGSNNHRVDDMVDMVGRASMAHHVDLLSTPYNTVYETGHLASHMASNLFSTGCVEVSPPTLI</sequence>
<dbReference type="Gramene" id="evm.model.02.2755">
    <property type="protein sequence ID" value="cds.evm.model.02.2755"/>
    <property type="gene ID" value="evm.TU.02.2755"/>
</dbReference>
<protein>
    <submittedName>
        <fullName evidence="1">Uncharacterized protein</fullName>
    </submittedName>
</protein>
<keyword evidence="2" id="KW-1185">Reference proteome</keyword>
<organism evidence="1 2">
    <name type="scientific">Cannabis sativa</name>
    <name type="common">Hemp</name>
    <name type="synonym">Marijuana</name>
    <dbReference type="NCBI Taxonomy" id="3483"/>
    <lineage>
        <taxon>Eukaryota</taxon>
        <taxon>Viridiplantae</taxon>
        <taxon>Streptophyta</taxon>
        <taxon>Embryophyta</taxon>
        <taxon>Tracheophyta</taxon>
        <taxon>Spermatophyta</taxon>
        <taxon>Magnoliopsida</taxon>
        <taxon>eudicotyledons</taxon>
        <taxon>Gunneridae</taxon>
        <taxon>Pentapetalae</taxon>
        <taxon>rosids</taxon>
        <taxon>fabids</taxon>
        <taxon>Rosales</taxon>
        <taxon>Cannabaceae</taxon>
        <taxon>Cannabis</taxon>
    </lineage>
</organism>
<reference evidence="1" key="2">
    <citation type="submission" date="2021-03" db="UniProtKB">
        <authorList>
            <consortium name="EnsemblPlants"/>
        </authorList>
    </citation>
    <scope>IDENTIFICATION</scope>
</reference>
<dbReference type="EnsemblPlants" id="evm.model.02.2755">
    <property type="protein sequence ID" value="cds.evm.model.02.2755"/>
    <property type="gene ID" value="evm.TU.02.2755"/>
</dbReference>
<reference evidence="1" key="1">
    <citation type="submission" date="2018-11" db="EMBL/GenBank/DDBJ databases">
        <authorList>
            <person name="Grassa J C."/>
        </authorList>
    </citation>
    <scope>NUCLEOTIDE SEQUENCE [LARGE SCALE GENOMIC DNA]</scope>
</reference>